<dbReference type="InterPro" id="IPR010994">
    <property type="entry name" value="RuvA_2-like"/>
</dbReference>
<dbReference type="SUPFAM" id="SSF47781">
    <property type="entry name" value="RuvA domain 2-like"/>
    <property type="match status" value="1"/>
</dbReference>
<dbReference type="InterPro" id="IPR039150">
    <property type="entry name" value="TEFM"/>
</dbReference>
<keyword evidence="2" id="KW-1185">Reference proteome</keyword>
<dbReference type="PANTHER" id="PTHR21053">
    <property type="entry name" value="TRANSCRIPTION ELONGATION FACTOR, MITOCHONDRIAL"/>
    <property type="match status" value="1"/>
</dbReference>
<reference evidence="1 2" key="1">
    <citation type="submission" date="2015-04" db="EMBL/GenBank/DDBJ databases">
        <authorList>
            <person name="Syromyatnikov M.Y."/>
            <person name="Popov V.N."/>
        </authorList>
    </citation>
    <scope>NUCLEOTIDE SEQUENCE [LARGE SCALE GENOMIC DNA]</scope>
</reference>
<dbReference type="OrthoDB" id="5949570at2759"/>
<dbReference type="AlphaFoldDB" id="A0A1J1I3U8"/>
<sequence length="390" mass="45193">MLQYFRLFSGLRLQSKQVFRTIPVCLSSKASSLDYQNCYSNDELEKILNIINHCSEQDLSTFDISKQRLKKIEIRKQKQGEFTTVEDILELDGFGAKVLEKFCNSILKHSSDQTLNDQISSASKDEQFSSAESIMKKKQQFVTPVIQENSRKNIKTCVSFHFDSNCIAWTKLGLMETSDDVKPISVQEWDSFEISNDNRKRTLSELIQILIYLNTKIPHADAYVFEAQRSIQAAKQPGSIIQMNINLQKSQIHAMLSVLMASRGNVKYSIVDDNLENQLEHSKFLNDHLTIYFLKSFLASRLFNVYIGNERVSTEHIVNDILRYNYDKEQPKNHLFNSIDVSQQLRELYNDSKRIEKDYLGQSFLIGLTFMKLCILKCPQSMSQLNKREK</sequence>
<evidence type="ECO:0000313" key="2">
    <source>
        <dbReference type="Proteomes" id="UP000183832"/>
    </source>
</evidence>
<dbReference type="GO" id="GO:0030337">
    <property type="term" value="F:DNA polymerase processivity factor activity"/>
    <property type="evidence" value="ECO:0007669"/>
    <property type="project" value="TreeGrafter"/>
</dbReference>
<proteinExistence type="predicted"/>
<dbReference type="PANTHER" id="PTHR21053:SF2">
    <property type="entry name" value="TRANSCRIPTION ELONGATION FACTOR, MITOCHONDRIAL"/>
    <property type="match status" value="1"/>
</dbReference>
<dbReference type="Proteomes" id="UP000183832">
    <property type="component" value="Unassembled WGS sequence"/>
</dbReference>
<organism evidence="1 2">
    <name type="scientific">Clunio marinus</name>
    <dbReference type="NCBI Taxonomy" id="568069"/>
    <lineage>
        <taxon>Eukaryota</taxon>
        <taxon>Metazoa</taxon>
        <taxon>Ecdysozoa</taxon>
        <taxon>Arthropoda</taxon>
        <taxon>Hexapoda</taxon>
        <taxon>Insecta</taxon>
        <taxon>Pterygota</taxon>
        <taxon>Neoptera</taxon>
        <taxon>Endopterygota</taxon>
        <taxon>Diptera</taxon>
        <taxon>Nematocera</taxon>
        <taxon>Chironomoidea</taxon>
        <taxon>Chironomidae</taxon>
        <taxon>Clunio</taxon>
    </lineage>
</organism>
<dbReference type="GO" id="GO:0006392">
    <property type="term" value="P:transcription elongation by mitochondrial RNA polymerase"/>
    <property type="evidence" value="ECO:0007669"/>
    <property type="project" value="InterPro"/>
</dbReference>
<gene>
    <name evidence="1" type="ORF">CLUMA_CG008501</name>
</gene>
<name>A0A1J1I3U8_9DIPT</name>
<evidence type="ECO:0000313" key="1">
    <source>
        <dbReference type="EMBL" id="CRK95015.1"/>
    </source>
</evidence>
<accession>A0A1J1I3U8</accession>
<protein>
    <submittedName>
        <fullName evidence="1">CLUMA_CG008501, isoform A</fullName>
    </submittedName>
</protein>
<dbReference type="STRING" id="568069.A0A1J1I3U8"/>
<dbReference type="GO" id="GO:0042645">
    <property type="term" value="C:mitochondrial nucleoid"/>
    <property type="evidence" value="ECO:0007669"/>
    <property type="project" value="TreeGrafter"/>
</dbReference>
<dbReference type="Gene3D" id="1.10.150.280">
    <property type="entry name" value="AF1531-like domain"/>
    <property type="match status" value="1"/>
</dbReference>
<dbReference type="EMBL" id="CVRI01000040">
    <property type="protein sequence ID" value="CRK95015.1"/>
    <property type="molecule type" value="Genomic_DNA"/>
</dbReference>